<dbReference type="EMBL" id="QJKJ01004991">
    <property type="protein sequence ID" value="RDX91941.1"/>
    <property type="molecule type" value="Genomic_DNA"/>
</dbReference>
<dbReference type="PANTHER" id="PTHR15503:SF45">
    <property type="entry name" value="RNA-DIRECTED DNA POLYMERASE HOMOLOG"/>
    <property type="match status" value="1"/>
</dbReference>
<dbReference type="AlphaFoldDB" id="A0A371GMZ3"/>
<dbReference type="Gene3D" id="4.10.60.10">
    <property type="entry name" value="Zinc finger, CCHC-type"/>
    <property type="match status" value="1"/>
</dbReference>
<name>A0A371GMZ3_MUCPR</name>
<dbReference type="InterPro" id="IPR036875">
    <property type="entry name" value="Znf_CCHC_sf"/>
</dbReference>
<organism evidence="1 2">
    <name type="scientific">Mucuna pruriens</name>
    <name type="common">Velvet bean</name>
    <name type="synonym">Dolichos pruriens</name>
    <dbReference type="NCBI Taxonomy" id="157652"/>
    <lineage>
        <taxon>Eukaryota</taxon>
        <taxon>Viridiplantae</taxon>
        <taxon>Streptophyta</taxon>
        <taxon>Embryophyta</taxon>
        <taxon>Tracheophyta</taxon>
        <taxon>Spermatophyta</taxon>
        <taxon>Magnoliopsida</taxon>
        <taxon>eudicotyledons</taxon>
        <taxon>Gunneridae</taxon>
        <taxon>Pentapetalae</taxon>
        <taxon>rosids</taxon>
        <taxon>fabids</taxon>
        <taxon>Fabales</taxon>
        <taxon>Fabaceae</taxon>
        <taxon>Papilionoideae</taxon>
        <taxon>50 kb inversion clade</taxon>
        <taxon>NPAAA clade</taxon>
        <taxon>indigoferoid/millettioid clade</taxon>
        <taxon>Phaseoleae</taxon>
        <taxon>Mucuna</taxon>
    </lineage>
</organism>
<accession>A0A371GMZ3</accession>
<dbReference type="PANTHER" id="PTHR15503">
    <property type="entry name" value="LDOC1 RELATED"/>
    <property type="match status" value="1"/>
</dbReference>
<feature type="non-terminal residue" evidence="1">
    <location>
        <position position="1"/>
    </location>
</feature>
<reference evidence="1" key="1">
    <citation type="submission" date="2018-05" db="EMBL/GenBank/DDBJ databases">
        <title>Draft genome of Mucuna pruriens seed.</title>
        <authorList>
            <person name="Nnadi N.E."/>
            <person name="Vos R."/>
            <person name="Hasami M.H."/>
            <person name="Devisetty U.K."/>
            <person name="Aguiy J.C."/>
        </authorList>
    </citation>
    <scope>NUCLEOTIDE SEQUENCE [LARGE SCALE GENOMIC DNA]</scope>
    <source>
        <strain evidence="1">JCA_2017</strain>
    </source>
</reference>
<dbReference type="GO" id="GO:0008270">
    <property type="term" value="F:zinc ion binding"/>
    <property type="evidence" value="ECO:0007669"/>
    <property type="project" value="InterPro"/>
</dbReference>
<gene>
    <name evidence="1" type="ORF">CR513_25995</name>
</gene>
<dbReference type="Proteomes" id="UP000257109">
    <property type="component" value="Unassembled WGS sequence"/>
</dbReference>
<dbReference type="SUPFAM" id="SSF57756">
    <property type="entry name" value="Retrovirus zinc finger-like domains"/>
    <property type="match status" value="1"/>
</dbReference>
<dbReference type="InterPro" id="IPR032567">
    <property type="entry name" value="RTL1-rel"/>
</dbReference>
<sequence>MTRALRIQSTTILDLYLLDRRDALLKHRAPLREWNEDIPTVSKRPNCFASRHPRTTQTTNQPVKCFKCNGPHLTRECPIRGIVCFKCQNPRHMARDFQGSTKSEPMVDVVKATKPTTTGKVFAISKAKASRFENLVLGATHSFILMIVHKMLIFPNPKDTGFIIANQANVALDEGAKGYVILSFIEVMGTFQLEFVEVVKDFAKVFPEEVPNLPPPRDVEFAIDLIPRVGHVSIAPYKMALAKKVQGEDQQELVILKGKGKALEGYTLHYVISSHFLFDDKKGRIWKRKL</sequence>
<keyword evidence="2" id="KW-1185">Reference proteome</keyword>
<evidence type="ECO:0000313" key="2">
    <source>
        <dbReference type="Proteomes" id="UP000257109"/>
    </source>
</evidence>
<protein>
    <submittedName>
        <fullName evidence="1">Uncharacterized protein</fullName>
    </submittedName>
</protein>
<comment type="caution">
    <text evidence="1">The sequence shown here is derived from an EMBL/GenBank/DDBJ whole genome shotgun (WGS) entry which is preliminary data.</text>
</comment>
<dbReference type="GO" id="GO:0003676">
    <property type="term" value="F:nucleic acid binding"/>
    <property type="evidence" value="ECO:0007669"/>
    <property type="project" value="InterPro"/>
</dbReference>
<dbReference type="OrthoDB" id="1435494at2759"/>
<proteinExistence type="predicted"/>
<evidence type="ECO:0000313" key="1">
    <source>
        <dbReference type="EMBL" id="RDX91941.1"/>
    </source>
</evidence>